<protein>
    <recommendedName>
        <fullName evidence="4">Bulb-type lectin domain-containing protein</fullName>
    </recommendedName>
</protein>
<evidence type="ECO:0000313" key="2">
    <source>
        <dbReference type="EMBL" id="PBK71268.1"/>
    </source>
</evidence>
<keyword evidence="1" id="KW-0732">Signal</keyword>
<proteinExistence type="predicted"/>
<evidence type="ECO:0000313" key="3">
    <source>
        <dbReference type="Proteomes" id="UP000218334"/>
    </source>
</evidence>
<feature type="signal peptide" evidence="1">
    <location>
        <begin position="1"/>
        <end position="26"/>
    </location>
</feature>
<organism evidence="2 3">
    <name type="scientific">Armillaria solidipes</name>
    <dbReference type="NCBI Taxonomy" id="1076256"/>
    <lineage>
        <taxon>Eukaryota</taxon>
        <taxon>Fungi</taxon>
        <taxon>Dikarya</taxon>
        <taxon>Basidiomycota</taxon>
        <taxon>Agaricomycotina</taxon>
        <taxon>Agaricomycetes</taxon>
        <taxon>Agaricomycetidae</taxon>
        <taxon>Agaricales</taxon>
        <taxon>Marasmiineae</taxon>
        <taxon>Physalacriaceae</taxon>
        <taxon>Armillaria</taxon>
    </lineage>
</organism>
<name>A0A2H3BYZ2_9AGAR</name>
<dbReference type="Proteomes" id="UP000218334">
    <property type="component" value="Unassembled WGS sequence"/>
</dbReference>
<feature type="chain" id="PRO_5013836946" description="Bulb-type lectin domain-containing protein" evidence="1">
    <location>
        <begin position="27"/>
        <end position="198"/>
    </location>
</feature>
<dbReference type="AlphaFoldDB" id="A0A2H3BYZ2"/>
<evidence type="ECO:0008006" key="4">
    <source>
        <dbReference type="Google" id="ProtNLM"/>
    </source>
</evidence>
<keyword evidence="3" id="KW-1185">Reference proteome</keyword>
<gene>
    <name evidence="2" type="ORF">ARMSODRAFT_69820</name>
</gene>
<accession>A0A2H3BYZ2</accession>
<sequence length="198" mass="20857">MFVMSAMPSIFLLVSLLSLFFTGVEAAVVSAVPNLSYKFALAALNTSLPNANDTGAPLVLGQNGAIDGATFEVTSTWASFPYNDYPYISLTGGSLKAYRSSGVSITNATAIQSGGELEWVTSSFYGANPGTSYSAVTTQSGKYAVLAVFGNTDLWSLCPSRAFRGQNNVVYNVSTVASPYASYVPSDCYKVTLNIVPL</sequence>
<reference evidence="3" key="1">
    <citation type="journal article" date="2017" name="Nat. Ecol. Evol.">
        <title>Genome expansion and lineage-specific genetic innovations in the forest pathogenic fungi Armillaria.</title>
        <authorList>
            <person name="Sipos G."/>
            <person name="Prasanna A.N."/>
            <person name="Walter M.C."/>
            <person name="O'Connor E."/>
            <person name="Balint B."/>
            <person name="Krizsan K."/>
            <person name="Kiss B."/>
            <person name="Hess J."/>
            <person name="Varga T."/>
            <person name="Slot J."/>
            <person name="Riley R."/>
            <person name="Boka B."/>
            <person name="Rigling D."/>
            <person name="Barry K."/>
            <person name="Lee J."/>
            <person name="Mihaltcheva S."/>
            <person name="LaButti K."/>
            <person name="Lipzen A."/>
            <person name="Waldron R."/>
            <person name="Moloney N.M."/>
            <person name="Sperisen C."/>
            <person name="Kredics L."/>
            <person name="Vagvoelgyi C."/>
            <person name="Patrignani A."/>
            <person name="Fitzpatrick D."/>
            <person name="Nagy I."/>
            <person name="Doyle S."/>
            <person name="Anderson J.B."/>
            <person name="Grigoriev I.V."/>
            <person name="Gueldener U."/>
            <person name="Muensterkoetter M."/>
            <person name="Nagy L.G."/>
        </authorList>
    </citation>
    <scope>NUCLEOTIDE SEQUENCE [LARGE SCALE GENOMIC DNA]</scope>
    <source>
        <strain evidence="3">28-4</strain>
    </source>
</reference>
<evidence type="ECO:0000256" key="1">
    <source>
        <dbReference type="SAM" id="SignalP"/>
    </source>
</evidence>
<dbReference type="EMBL" id="KZ293424">
    <property type="protein sequence ID" value="PBK71268.1"/>
    <property type="molecule type" value="Genomic_DNA"/>
</dbReference>